<dbReference type="PANTHER" id="PTHR43179:SF12">
    <property type="entry name" value="GALACTOFURANOSYLTRANSFERASE GLFT2"/>
    <property type="match status" value="1"/>
</dbReference>
<evidence type="ECO:0000256" key="1">
    <source>
        <dbReference type="ARBA" id="ARBA00004776"/>
    </source>
</evidence>
<evidence type="ECO:0000313" key="7">
    <source>
        <dbReference type="EMBL" id="MCS5734886.1"/>
    </source>
</evidence>
<dbReference type="Gene3D" id="3.90.550.10">
    <property type="entry name" value="Spore Coat Polysaccharide Biosynthesis Protein SpsA, Chain A"/>
    <property type="match status" value="1"/>
</dbReference>
<dbReference type="InterPro" id="IPR001173">
    <property type="entry name" value="Glyco_trans_2-like"/>
</dbReference>
<dbReference type="CDD" id="cd04186">
    <property type="entry name" value="GT_2_like_c"/>
    <property type="match status" value="1"/>
</dbReference>
<dbReference type="SUPFAM" id="SSF53448">
    <property type="entry name" value="Nucleotide-diphospho-sugar transferases"/>
    <property type="match status" value="1"/>
</dbReference>
<dbReference type="PANTHER" id="PTHR43179">
    <property type="entry name" value="RHAMNOSYLTRANSFERASE WBBL"/>
    <property type="match status" value="1"/>
</dbReference>
<feature type="domain" description="Glycosyltransferase 2-like" evidence="6">
    <location>
        <begin position="199"/>
        <end position="266"/>
    </location>
</feature>
<dbReference type="EMBL" id="JANLCJ010000005">
    <property type="protein sequence ID" value="MCS5734886.1"/>
    <property type="molecule type" value="Genomic_DNA"/>
</dbReference>
<reference evidence="7" key="1">
    <citation type="submission" date="2022-08" db="EMBL/GenBank/DDBJ databases">
        <authorList>
            <person name="Deng Y."/>
            <person name="Han X.-F."/>
            <person name="Zhang Y.-Q."/>
        </authorList>
    </citation>
    <scope>NUCLEOTIDE SEQUENCE</scope>
    <source>
        <strain evidence="7">CPCC 203386</strain>
    </source>
</reference>
<dbReference type="Pfam" id="PF13632">
    <property type="entry name" value="Glyco_trans_2_3"/>
    <property type="match status" value="1"/>
</dbReference>
<evidence type="ECO:0000259" key="5">
    <source>
        <dbReference type="Pfam" id="PF00535"/>
    </source>
</evidence>
<dbReference type="RefSeq" id="WP_259539793.1">
    <property type="nucleotide sequence ID" value="NZ_JANLCJ010000005.1"/>
</dbReference>
<name>A0ABT2H4M8_9MICO</name>
<feature type="domain" description="Glycosyltransferase 2-like" evidence="5">
    <location>
        <begin position="17"/>
        <end position="128"/>
    </location>
</feature>
<evidence type="ECO:0000256" key="2">
    <source>
        <dbReference type="ARBA" id="ARBA00006739"/>
    </source>
</evidence>
<dbReference type="Pfam" id="PF00535">
    <property type="entry name" value="Glycos_transf_2"/>
    <property type="match status" value="1"/>
</dbReference>
<sequence length="377" mass="38816">MPAAASSGRIAVAAIVVNWRQPDLTSAAVASLEAQTGLGDVDLSVVIVDNGSGDGSAEVLAARHPQHALVAVATNGGFGAGVNAGIRAVAAEVYVLLNNDAVASAGFVAVLVGALRAEPSVGAVTGRIVLRERYREAAIPVGAESGSGAGPRDAGAALVAADGARWVVDAEGQELVNSTGNEVTRSGNGRDRDWLVPVDRDRRPAGEVMGFSGGAAALRASALAQVGLFDESLFMYYEDTDLSWRLRRAGWGIRYEPSASVRHAHAASTGTGSHTFRFYNERNRVLVAAKNAPAAVLLTALARTIVGTARTLATAFVASARAGDAPDAGDTLADAQRRVRSLSAALGRLPAALGERRRLDRAAVVPRAAVAAFLVRD</sequence>
<comment type="similarity">
    <text evidence="2">Belongs to the glycosyltransferase 2 family.</text>
</comment>
<evidence type="ECO:0000259" key="6">
    <source>
        <dbReference type="Pfam" id="PF13632"/>
    </source>
</evidence>
<comment type="caution">
    <text evidence="7">The sequence shown here is derived from an EMBL/GenBank/DDBJ whole genome shotgun (WGS) entry which is preliminary data.</text>
</comment>
<accession>A0ABT2H4M8</accession>
<dbReference type="InterPro" id="IPR029044">
    <property type="entry name" value="Nucleotide-diphossugar_trans"/>
</dbReference>
<gene>
    <name evidence="7" type="ORF">N1032_14165</name>
</gene>
<keyword evidence="4" id="KW-0808">Transferase</keyword>
<protein>
    <submittedName>
        <fullName evidence="7">Glycosyltransferase family 2 protein</fullName>
    </submittedName>
</protein>
<comment type="pathway">
    <text evidence="1">Cell wall biogenesis; cell wall polysaccharide biosynthesis.</text>
</comment>
<dbReference type="Proteomes" id="UP001165586">
    <property type="component" value="Unassembled WGS sequence"/>
</dbReference>
<keyword evidence="8" id="KW-1185">Reference proteome</keyword>
<evidence type="ECO:0000256" key="3">
    <source>
        <dbReference type="ARBA" id="ARBA00022676"/>
    </source>
</evidence>
<evidence type="ECO:0000313" key="8">
    <source>
        <dbReference type="Proteomes" id="UP001165586"/>
    </source>
</evidence>
<evidence type="ECO:0000256" key="4">
    <source>
        <dbReference type="ARBA" id="ARBA00022679"/>
    </source>
</evidence>
<organism evidence="7 8">
    <name type="scientific">Herbiconiux daphne</name>
    <dbReference type="NCBI Taxonomy" id="2970914"/>
    <lineage>
        <taxon>Bacteria</taxon>
        <taxon>Bacillati</taxon>
        <taxon>Actinomycetota</taxon>
        <taxon>Actinomycetes</taxon>
        <taxon>Micrococcales</taxon>
        <taxon>Microbacteriaceae</taxon>
        <taxon>Herbiconiux</taxon>
    </lineage>
</organism>
<keyword evidence="3" id="KW-0328">Glycosyltransferase</keyword>
<proteinExistence type="inferred from homology"/>